<feature type="compositionally biased region" description="Polar residues" evidence="1">
    <location>
        <begin position="78"/>
        <end position="88"/>
    </location>
</feature>
<evidence type="ECO:0000313" key="3">
    <source>
        <dbReference type="Proteomes" id="UP001218188"/>
    </source>
</evidence>
<gene>
    <name evidence="2" type="ORF">C8F04DRAFT_297300</name>
</gene>
<dbReference type="AlphaFoldDB" id="A0AAD6X5B2"/>
<comment type="caution">
    <text evidence="2">The sequence shown here is derived from an EMBL/GenBank/DDBJ whole genome shotgun (WGS) entry which is preliminary data.</text>
</comment>
<feature type="compositionally biased region" description="Polar residues" evidence="1">
    <location>
        <begin position="219"/>
        <end position="228"/>
    </location>
</feature>
<proteinExistence type="predicted"/>
<evidence type="ECO:0000313" key="2">
    <source>
        <dbReference type="EMBL" id="KAJ7039638.1"/>
    </source>
</evidence>
<keyword evidence="3" id="KW-1185">Reference proteome</keyword>
<protein>
    <submittedName>
        <fullName evidence="2">Uncharacterized protein</fullName>
    </submittedName>
</protein>
<evidence type="ECO:0000256" key="1">
    <source>
        <dbReference type="SAM" id="MobiDB-lite"/>
    </source>
</evidence>
<sequence length="391" mass="42948">MMAHSRSSAPETATLPPINVLFAEVLQRQLAQPSTPPIRRPSAWPGFPGPDKNVLSKSGYPHGSPPPPLQVGRRPLSASHSDVLTSPSIFPHAHARDNPLMGGKTSHRRSLHYETQERESSSNHHSSRDSYGQSSQRPAPFRPRSGSWSESRGQRDSGRLPPIAMTPAGSPRLYDRETPSSASSRPRSRDSTCPHCAMDQDIEDRRAAAATRPPVSSEPDWTQKQQIPTPLPPSHGHTMIAFQPTPSSYPGRAFGVSMADILDFRPCLKEPDAPVLDSGVDQVLLTLEAKGYSTFVQSIAGNCAHRRISRFNLAYAVASAYDSFLKDFPFNPAGLKAAAIVVRSVAELRLVNMYSRDGRVWKVHVAYLCMKKKLGNLTTTNSGTNWTFVHY</sequence>
<reference evidence="2" key="1">
    <citation type="submission" date="2023-03" db="EMBL/GenBank/DDBJ databases">
        <title>Massive genome expansion in bonnet fungi (Mycena s.s.) driven by repeated elements and novel gene families across ecological guilds.</title>
        <authorList>
            <consortium name="Lawrence Berkeley National Laboratory"/>
            <person name="Harder C.B."/>
            <person name="Miyauchi S."/>
            <person name="Viragh M."/>
            <person name="Kuo A."/>
            <person name="Thoen E."/>
            <person name="Andreopoulos B."/>
            <person name="Lu D."/>
            <person name="Skrede I."/>
            <person name="Drula E."/>
            <person name="Henrissat B."/>
            <person name="Morin E."/>
            <person name="Kohler A."/>
            <person name="Barry K."/>
            <person name="LaButti K."/>
            <person name="Morin E."/>
            <person name="Salamov A."/>
            <person name="Lipzen A."/>
            <person name="Mereny Z."/>
            <person name="Hegedus B."/>
            <person name="Baldrian P."/>
            <person name="Stursova M."/>
            <person name="Weitz H."/>
            <person name="Taylor A."/>
            <person name="Grigoriev I.V."/>
            <person name="Nagy L.G."/>
            <person name="Martin F."/>
            <person name="Kauserud H."/>
        </authorList>
    </citation>
    <scope>NUCLEOTIDE SEQUENCE</scope>
    <source>
        <strain evidence="2">CBHHK200</strain>
    </source>
</reference>
<dbReference type="Proteomes" id="UP001218188">
    <property type="component" value="Unassembled WGS sequence"/>
</dbReference>
<feature type="compositionally biased region" description="Basic and acidic residues" evidence="1">
    <location>
        <begin position="111"/>
        <end position="128"/>
    </location>
</feature>
<dbReference type="EMBL" id="JARJCM010000026">
    <property type="protein sequence ID" value="KAJ7039638.1"/>
    <property type="molecule type" value="Genomic_DNA"/>
</dbReference>
<organism evidence="2 3">
    <name type="scientific">Mycena alexandri</name>
    <dbReference type="NCBI Taxonomy" id="1745969"/>
    <lineage>
        <taxon>Eukaryota</taxon>
        <taxon>Fungi</taxon>
        <taxon>Dikarya</taxon>
        <taxon>Basidiomycota</taxon>
        <taxon>Agaricomycotina</taxon>
        <taxon>Agaricomycetes</taxon>
        <taxon>Agaricomycetidae</taxon>
        <taxon>Agaricales</taxon>
        <taxon>Marasmiineae</taxon>
        <taxon>Mycenaceae</taxon>
        <taxon>Mycena</taxon>
    </lineage>
</organism>
<feature type="region of interest" description="Disordered" evidence="1">
    <location>
        <begin position="31"/>
        <end position="236"/>
    </location>
</feature>
<name>A0AAD6X5B2_9AGAR</name>
<accession>A0AAD6X5B2</accession>